<accession>A0A392SFA4</accession>
<feature type="non-terminal residue" evidence="1">
    <location>
        <position position="1"/>
    </location>
</feature>
<organism evidence="1 2">
    <name type="scientific">Trifolium medium</name>
    <dbReference type="NCBI Taxonomy" id="97028"/>
    <lineage>
        <taxon>Eukaryota</taxon>
        <taxon>Viridiplantae</taxon>
        <taxon>Streptophyta</taxon>
        <taxon>Embryophyta</taxon>
        <taxon>Tracheophyta</taxon>
        <taxon>Spermatophyta</taxon>
        <taxon>Magnoliopsida</taxon>
        <taxon>eudicotyledons</taxon>
        <taxon>Gunneridae</taxon>
        <taxon>Pentapetalae</taxon>
        <taxon>rosids</taxon>
        <taxon>fabids</taxon>
        <taxon>Fabales</taxon>
        <taxon>Fabaceae</taxon>
        <taxon>Papilionoideae</taxon>
        <taxon>50 kb inversion clade</taxon>
        <taxon>NPAAA clade</taxon>
        <taxon>Hologalegina</taxon>
        <taxon>IRL clade</taxon>
        <taxon>Trifolieae</taxon>
        <taxon>Trifolium</taxon>
    </lineage>
</organism>
<sequence>IAKNAIVGTAKTLWRHFLTAIHGRYHHYSQRHFTGLWCGSGELLRYTIGALLTT</sequence>
<dbReference type="Proteomes" id="UP000265520">
    <property type="component" value="Unassembled WGS sequence"/>
</dbReference>
<proteinExistence type="predicted"/>
<protein>
    <submittedName>
        <fullName evidence="1">Uncharacterized protein</fullName>
    </submittedName>
</protein>
<evidence type="ECO:0000313" key="1">
    <source>
        <dbReference type="EMBL" id="MCI47581.1"/>
    </source>
</evidence>
<dbReference type="EMBL" id="LXQA010374158">
    <property type="protein sequence ID" value="MCI47581.1"/>
    <property type="molecule type" value="Genomic_DNA"/>
</dbReference>
<keyword evidence="2" id="KW-1185">Reference proteome</keyword>
<evidence type="ECO:0000313" key="2">
    <source>
        <dbReference type="Proteomes" id="UP000265520"/>
    </source>
</evidence>
<comment type="caution">
    <text evidence="1">The sequence shown here is derived from an EMBL/GenBank/DDBJ whole genome shotgun (WGS) entry which is preliminary data.</text>
</comment>
<reference evidence="1 2" key="1">
    <citation type="journal article" date="2018" name="Front. Plant Sci.">
        <title>Red Clover (Trifolium pratense) and Zigzag Clover (T. medium) - A Picture of Genomic Similarities and Differences.</title>
        <authorList>
            <person name="Dluhosova J."/>
            <person name="Istvanek J."/>
            <person name="Nedelnik J."/>
            <person name="Repkova J."/>
        </authorList>
    </citation>
    <scope>NUCLEOTIDE SEQUENCE [LARGE SCALE GENOMIC DNA]</scope>
    <source>
        <strain evidence="2">cv. 10/8</strain>
        <tissue evidence="1">Leaf</tissue>
    </source>
</reference>
<dbReference type="AlphaFoldDB" id="A0A392SFA4"/>
<name>A0A392SFA4_9FABA</name>